<feature type="transmembrane region" description="Helical" evidence="5">
    <location>
        <begin position="20"/>
        <end position="43"/>
    </location>
</feature>
<evidence type="ECO:0000256" key="5">
    <source>
        <dbReference type="HAMAP-Rule" id="MF_00189"/>
    </source>
</evidence>
<keyword evidence="4 5" id="KW-0472">Membrane</keyword>
<dbReference type="Proteomes" id="UP000652176">
    <property type="component" value="Unassembled WGS sequence"/>
</dbReference>
<evidence type="ECO:0000313" key="7">
    <source>
        <dbReference type="Proteomes" id="UP000652176"/>
    </source>
</evidence>
<sequence length="180" mass="20909">MKPLLEFFPIVLFFVTYKLYDIYIATAVVIASTVVQVIAYWLLYRKVETMQWITLGLILVMGGATLYLQDEQFIKWKLTIIEWLFGGAFLVSQYVGKKTFIERMMGANLELPDRIWKRLNISWSMFFIGVGCLNLYVMANYSTDDWVSFKTFGVPGLMLIFVAVQMVFLYKFVPAPEAKE</sequence>
<keyword evidence="2 5" id="KW-0812">Transmembrane</keyword>
<feature type="transmembrane region" description="Helical" evidence="5">
    <location>
        <begin position="151"/>
        <end position="173"/>
    </location>
</feature>
<dbReference type="PANTHER" id="PTHR36917:SF1">
    <property type="entry name" value="INNER MEMBRANE-SPANNING PROTEIN YCIB"/>
    <property type="match status" value="1"/>
</dbReference>
<dbReference type="InterPro" id="IPR006008">
    <property type="entry name" value="YciB"/>
</dbReference>
<dbReference type="RefSeq" id="WP_192373712.1">
    <property type="nucleotide sequence ID" value="NZ_CAJHIV010000001.1"/>
</dbReference>
<dbReference type="NCBIfam" id="NF001324">
    <property type="entry name" value="PRK00259.1-2"/>
    <property type="match status" value="1"/>
</dbReference>
<keyword evidence="5" id="KW-0997">Cell inner membrane</keyword>
<reference evidence="6 7" key="1">
    <citation type="submission" date="2020-09" db="EMBL/GenBank/DDBJ databases">
        <title>Methylomonas albis sp. nov. and Methylomonas fluvii sp. nov.: Two cold-adapted methanotrophs from the River Elbe and an amended description of Methylovulum psychrotolerans strain Eb1.</title>
        <authorList>
            <person name="Bussmann I.K."/>
            <person name="Klings K.-W."/>
            <person name="Warnstedt J."/>
            <person name="Hoppert M."/>
            <person name="Saborowski A."/>
            <person name="Horn F."/>
            <person name="Liebner S."/>
        </authorList>
    </citation>
    <scope>NUCLEOTIDE SEQUENCE [LARGE SCALE GENOMIC DNA]</scope>
    <source>
        <strain evidence="6 7">EbA</strain>
    </source>
</reference>
<dbReference type="HAMAP" id="MF_00189">
    <property type="entry name" value="YciB"/>
    <property type="match status" value="1"/>
</dbReference>
<evidence type="ECO:0000256" key="3">
    <source>
        <dbReference type="ARBA" id="ARBA00022989"/>
    </source>
</evidence>
<evidence type="ECO:0000256" key="4">
    <source>
        <dbReference type="ARBA" id="ARBA00023136"/>
    </source>
</evidence>
<organism evidence="6 7">
    <name type="scientific">Methylomonas albis</name>
    <dbReference type="NCBI Taxonomy" id="1854563"/>
    <lineage>
        <taxon>Bacteria</taxon>
        <taxon>Pseudomonadati</taxon>
        <taxon>Pseudomonadota</taxon>
        <taxon>Gammaproteobacteria</taxon>
        <taxon>Methylococcales</taxon>
        <taxon>Methylococcaceae</taxon>
        <taxon>Methylomonas</taxon>
    </lineage>
</organism>
<protein>
    <recommendedName>
        <fullName evidence="5">Inner membrane-spanning protein YciB</fullName>
    </recommendedName>
</protein>
<dbReference type="NCBIfam" id="TIGR00997">
    <property type="entry name" value="ispZ"/>
    <property type="match status" value="1"/>
</dbReference>
<gene>
    <name evidence="5" type="primary">yciB</name>
    <name evidence="6" type="ORF">IE877_05465</name>
</gene>
<proteinExistence type="inferred from homology"/>
<comment type="caution">
    <text evidence="6">The sequence shown here is derived from an EMBL/GenBank/DDBJ whole genome shotgun (WGS) entry which is preliminary data.</text>
</comment>
<feature type="transmembrane region" description="Helical" evidence="5">
    <location>
        <begin position="121"/>
        <end position="139"/>
    </location>
</feature>
<dbReference type="NCBIfam" id="NF001325">
    <property type="entry name" value="PRK00259.1-3"/>
    <property type="match status" value="1"/>
</dbReference>
<evidence type="ECO:0000256" key="1">
    <source>
        <dbReference type="ARBA" id="ARBA00022475"/>
    </source>
</evidence>
<keyword evidence="3 5" id="KW-1133">Transmembrane helix</keyword>
<comment type="function">
    <text evidence="5">Plays a role in cell envelope biogenesis, maintenance of cell envelope integrity and membrane homeostasis.</text>
</comment>
<accession>A0ABR9CXT9</accession>
<comment type="similarity">
    <text evidence="5">Belongs to the YciB family.</text>
</comment>
<comment type="subcellular location">
    <subcellularLocation>
        <location evidence="5">Cell inner membrane</location>
        <topology evidence="5">Multi-pass membrane protein</topology>
    </subcellularLocation>
</comment>
<dbReference type="PANTHER" id="PTHR36917">
    <property type="entry name" value="INTRACELLULAR SEPTATION PROTEIN A-RELATED"/>
    <property type="match status" value="1"/>
</dbReference>
<dbReference type="Pfam" id="PF04279">
    <property type="entry name" value="IspA"/>
    <property type="match status" value="1"/>
</dbReference>
<feature type="transmembrane region" description="Helical" evidence="5">
    <location>
        <begin position="50"/>
        <end position="68"/>
    </location>
</feature>
<keyword evidence="7" id="KW-1185">Reference proteome</keyword>
<name>A0ABR9CXT9_9GAMM</name>
<dbReference type="EMBL" id="JACXSS010000001">
    <property type="protein sequence ID" value="MBD9355331.1"/>
    <property type="molecule type" value="Genomic_DNA"/>
</dbReference>
<keyword evidence="1 5" id="KW-1003">Cell membrane</keyword>
<evidence type="ECO:0000313" key="6">
    <source>
        <dbReference type="EMBL" id="MBD9355331.1"/>
    </source>
</evidence>
<evidence type="ECO:0000256" key="2">
    <source>
        <dbReference type="ARBA" id="ARBA00022692"/>
    </source>
</evidence>
<feature type="transmembrane region" description="Helical" evidence="5">
    <location>
        <begin position="74"/>
        <end position="95"/>
    </location>
</feature>